<dbReference type="InterPro" id="IPR013783">
    <property type="entry name" value="Ig-like_fold"/>
</dbReference>
<dbReference type="OrthoDB" id="2487346at2"/>
<dbReference type="SUPFAM" id="SSF49373">
    <property type="entry name" value="Invasin/intimin cell-adhesion fragments"/>
    <property type="match status" value="1"/>
</dbReference>
<gene>
    <name evidence="1" type="ORF">GJV78_22505</name>
</gene>
<dbReference type="EMBL" id="WMJZ01000092">
    <property type="protein sequence ID" value="MTH48939.1"/>
    <property type="molecule type" value="Genomic_DNA"/>
</dbReference>
<reference evidence="1 2" key="1">
    <citation type="submission" date="2019-11" db="EMBL/GenBank/DDBJ databases">
        <title>Escherichia alba sp. nov. isolated from the gut of plastic-eating superworms Zophobas atratus.</title>
        <authorList>
            <person name="Yang Y."/>
        </authorList>
    </citation>
    <scope>NUCLEOTIDE SEQUENCE [LARGE SCALE GENOMIC DNA]</scope>
    <source>
        <strain evidence="2">BIT-B35</strain>
    </source>
</reference>
<dbReference type="Proteomes" id="UP000477739">
    <property type="component" value="Unassembled WGS sequence"/>
</dbReference>
<comment type="caution">
    <text evidence="1">The sequence shown here is derived from an EMBL/GenBank/DDBJ whole genome shotgun (WGS) entry which is preliminary data.</text>
</comment>
<evidence type="ECO:0000313" key="1">
    <source>
        <dbReference type="EMBL" id="MTH48939.1"/>
    </source>
</evidence>
<keyword evidence="2" id="KW-1185">Reference proteome</keyword>
<protein>
    <recommendedName>
        <fullName evidence="3">Invasin domain-containing protein</fullName>
    </recommendedName>
</protein>
<sequence>MPVTVAQQNDVNAVGRVHLEATPGALTAGESTVLSVTLKDRYNNPVTGLSGGDLIIIKDLFVDEEVTGLSWRETGSGIYTSSALMMKLAGTHSLQAKVVTNIGEYDDSATIQVNHPSGSRYVKQVEFKVPAEFNAGEEVTAEVTIKDEYGNGVAGVAEAITLTEGAYVLNINFRTTDTVGVYKGMLTLTKAGEHLLKVTISEANETKLVKVNPLAAAALYLKSISAGASVGENTVVTVRLTDRFGNGVSGFAADIRLSDDREDLSDIRFRPSSVEGEYEATVLLTRGALQHTMTATMIYGVDQFNSTKSWWVDVPSGSRHVVGFSIDDLQQRAGSNQQADILVSVRDRYDNHVRLNASDFTISSSLDGQLPVSLRVAGSGTTAQYSLTIISLSPGRHTLTLTLNGISETREIDIIPAGG</sequence>
<evidence type="ECO:0000313" key="2">
    <source>
        <dbReference type="Proteomes" id="UP000477739"/>
    </source>
</evidence>
<organism evidence="1 2">
    <name type="scientific">Intestinirhabdus alba</name>
    <dbReference type="NCBI Taxonomy" id="2899544"/>
    <lineage>
        <taxon>Bacteria</taxon>
        <taxon>Pseudomonadati</taxon>
        <taxon>Pseudomonadota</taxon>
        <taxon>Gammaproteobacteria</taxon>
        <taxon>Enterobacterales</taxon>
        <taxon>Enterobacteriaceae</taxon>
        <taxon>Intestinirhabdus</taxon>
    </lineage>
</organism>
<name>A0A6L6IR02_9ENTR</name>
<dbReference type="InterPro" id="IPR008964">
    <property type="entry name" value="Invasin/intimin_cell_adhesion"/>
</dbReference>
<proteinExistence type="predicted"/>
<evidence type="ECO:0008006" key="3">
    <source>
        <dbReference type="Google" id="ProtNLM"/>
    </source>
</evidence>
<dbReference type="Gene3D" id="2.60.40.10">
    <property type="entry name" value="Immunoglobulins"/>
    <property type="match status" value="3"/>
</dbReference>
<accession>A0A6L6IR02</accession>
<dbReference type="AlphaFoldDB" id="A0A6L6IR02"/>